<dbReference type="Proteomes" id="UP000694728">
    <property type="component" value="Unplaced"/>
</dbReference>
<evidence type="ECO:0000313" key="2">
    <source>
        <dbReference type="Proteomes" id="UP000694728"/>
    </source>
</evidence>
<name>A0A8D1L7N5_PIG</name>
<reference evidence="1" key="1">
    <citation type="submission" date="2025-08" db="UniProtKB">
        <authorList>
            <consortium name="Ensembl"/>
        </authorList>
    </citation>
    <scope>IDENTIFICATION</scope>
</reference>
<sequence>MHCLFVLFRVSFAVQKLLSVIKSHLFIFVFVVNTLRGGSEKMLLSFMSESVWPMFSSKNFIVSDLMSRSLIHLEFIFEYGVRECSDFILFHVAVQFSQPHLLNKLSFLHCIFLPPLSLGCRCVGLILGFLSCSTDLYVCLCASTMWF</sequence>
<protein>
    <submittedName>
        <fullName evidence="1">Uncharacterized protein</fullName>
    </submittedName>
</protein>
<proteinExistence type="predicted"/>
<evidence type="ECO:0000313" key="1">
    <source>
        <dbReference type="Ensembl" id="ENSSSCP00045042422.1"/>
    </source>
</evidence>
<dbReference type="Ensembl" id="ENSSSCT00045060407.1">
    <property type="protein sequence ID" value="ENSSSCP00045042422.1"/>
    <property type="gene ID" value="ENSSSCG00045035188.1"/>
</dbReference>
<accession>A0A8D1L7N5</accession>
<dbReference type="AlphaFoldDB" id="A0A8D1L7N5"/>
<organism evidence="1 2">
    <name type="scientific">Sus scrofa</name>
    <name type="common">Pig</name>
    <dbReference type="NCBI Taxonomy" id="9823"/>
    <lineage>
        <taxon>Eukaryota</taxon>
        <taxon>Metazoa</taxon>
        <taxon>Chordata</taxon>
        <taxon>Craniata</taxon>
        <taxon>Vertebrata</taxon>
        <taxon>Euteleostomi</taxon>
        <taxon>Mammalia</taxon>
        <taxon>Eutheria</taxon>
        <taxon>Laurasiatheria</taxon>
        <taxon>Artiodactyla</taxon>
        <taxon>Suina</taxon>
        <taxon>Suidae</taxon>
        <taxon>Sus</taxon>
    </lineage>
</organism>